<dbReference type="PANTHER" id="PTHR11440">
    <property type="entry name" value="LECITHIN-CHOLESTEROL ACYLTRANSFERASE-RELATED"/>
    <property type="match status" value="1"/>
</dbReference>
<organism evidence="1">
    <name type="scientific">Singulisphaera sp. Ch08</name>
    <dbReference type="NCBI Taxonomy" id="3120278"/>
    <lineage>
        <taxon>Bacteria</taxon>
        <taxon>Pseudomonadati</taxon>
        <taxon>Planctomycetota</taxon>
        <taxon>Planctomycetia</taxon>
        <taxon>Isosphaerales</taxon>
        <taxon>Isosphaeraceae</taxon>
        <taxon>Singulisphaera</taxon>
    </lineage>
</organism>
<gene>
    <name evidence="1" type="ORF">V5E97_11405</name>
</gene>
<protein>
    <recommendedName>
        <fullName evidence="2">Lecithin:cholesterol acyltransferase</fullName>
    </recommendedName>
</protein>
<sequence>MTIQGDVVPPHFLVVVPGIMGSRLRDRQTGRVVWVDFSTVPINPLQWKAWVENMLATLAYPNPDLEPAGIMDEVVFAPPWAKQEHYGRLVAALEGMGYLIDPVEPTGGRPALYTFSYDWRQDNRISAQHLAAAINQWQARHPGAKAWILAHSNGGLVARWYIEKLGGKGRVGRLFLLGSPWDGAPRALQMLFQGLYILFRKRFNVFDVPTLTRAAFRTFPCSYQLLPYRNPFLRDNNNELIDLYEGAGWLHDEGQRQLLRDGRRFNEELGTTTSVETICLFGRKRPTPTGGVVSLAAGGSWTDIAWATLDAGDGTVPERSAVHPGAREKIPVVADHGDIYVNPFALEVLQWELMDKFRLPTERERDAAATSRLTITFTPDRDAYSPGEPIALRATIHGNDDGNPVSGAVVQSRLIWRGPLPGSGPAGAAAAAPVVRLWEDEAAGGHYSAEMVAPATEGYYQLKALVSPPDEAAVELEELIAVEDAGGD</sequence>
<dbReference type="InterPro" id="IPR003386">
    <property type="entry name" value="LACT/PDAT_acylTrfase"/>
</dbReference>
<accession>A0AAU7CNE0</accession>
<dbReference type="AlphaFoldDB" id="A0AAU7CNE0"/>
<dbReference type="Gene3D" id="3.40.50.1820">
    <property type="entry name" value="alpha/beta hydrolase"/>
    <property type="match status" value="1"/>
</dbReference>
<dbReference type="RefSeq" id="WP_406699464.1">
    <property type="nucleotide sequence ID" value="NZ_CP155447.1"/>
</dbReference>
<dbReference type="SUPFAM" id="SSF53474">
    <property type="entry name" value="alpha/beta-Hydrolases"/>
    <property type="match status" value="1"/>
</dbReference>
<dbReference type="Pfam" id="PF02450">
    <property type="entry name" value="LCAT"/>
    <property type="match status" value="1"/>
</dbReference>
<reference evidence="1" key="1">
    <citation type="submission" date="2024-05" db="EMBL/GenBank/DDBJ databases">
        <title>Planctomycetes of the genus Singulisphaera possess chitinolytic capabilities.</title>
        <authorList>
            <person name="Ivanova A."/>
        </authorList>
    </citation>
    <scope>NUCLEOTIDE SEQUENCE</scope>
    <source>
        <strain evidence="1">Ch08T</strain>
    </source>
</reference>
<dbReference type="EMBL" id="CP155447">
    <property type="protein sequence ID" value="XBH06615.1"/>
    <property type="molecule type" value="Genomic_DNA"/>
</dbReference>
<dbReference type="InterPro" id="IPR029058">
    <property type="entry name" value="AB_hydrolase_fold"/>
</dbReference>
<name>A0AAU7CNE0_9BACT</name>
<evidence type="ECO:0008006" key="2">
    <source>
        <dbReference type="Google" id="ProtNLM"/>
    </source>
</evidence>
<dbReference type="GO" id="GO:0008374">
    <property type="term" value="F:O-acyltransferase activity"/>
    <property type="evidence" value="ECO:0007669"/>
    <property type="project" value="InterPro"/>
</dbReference>
<dbReference type="GO" id="GO:0006629">
    <property type="term" value="P:lipid metabolic process"/>
    <property type="evidence" value="ECO:0007669"/>
    <property type="project" value="InterPro"/>
</dbReference>
<proteinExistence type="predicted"/>
<evidence type="ECO:0000313" key="1">
    <source>
        <dbReference type="EMBL" id="XBH06615.1"/>
    </source>
</evidence>